<dbReference type="Proteomes" id="UP000000841">
    <property type="component" value="Chromosome"/>
</dbReference>
<evidence type="ECO:0000259" key="10">
    <source>
        <dbReference type="Pfam" id="PF00082"/>
    </source>
</evidence>
<keyword evidence="9" id="KW-0732">Signal</keyword>
<dbReference type="PROSITE" id="PS00137">
    <property type="entry name" value="SUBTILASE_HIS"/>
    <property type="match status" value="1"/>
</dbReference>
<feature type="active site" description="Charge relay system" evidence="5 6">
    <location>
        <position position="382"/>
    </location>
</feature>
<dbReference type="InterPro" id="IPR000209">
    <property type="entry name" value="Peptidase_S8/S53_dom"/>
</dbReference>
<evidence type="ECO:0000256" key="6">
    <source>
        <dbReference type="PROSITE-ProRule" id="PRU01240"/>
    </source>
</evidence>
<feature type="signal peptide" evidence="9">
    <location>
        <begin position="1"/>
        <end position="27"/>
    </location>
</feature>
<name>C7MPQ2_SACVD</name>
<dbReference type="EMBL" id="CP001683">
    <property type="protein sequence ID" value="ACU96297.1"/>
    <property type="molecule type" value="Genomic_DNA"/>
</dbReference>
<keyword evidence="2 6" id="KW-0645">Protease</keyword>
<feature type="active site" description="Charge relay system" evidence="5 6">
    <location>
        <position position="159"/>
    </location>
</feature>
<reference evidence="11 12" key="1">
    <citation type="journal article" date="2009" name="Stand. Genomic Sci.">
        <title>Complete genome sequence of Saccharomonospora viridis type strain (P101).</title>
        <authorList>
            <person name="Pati A."/>
            <person name="Sikorski J."/>
            <person name="Nolan M."/>
            <person name="Lapidus A."/>
            <person name="Copeland A."/>
            <person name="Glavina Del Rio T."/>
            <person name="Lucas S."/>
            <person name="Chen F."/>
            <person name="Tice H."/>
            <person name="Pitluck S."/>
            <person name="Cheng J.F."/>
            <person name="Chertkov O."/>
            <person name="Brettin T."/>
            <person name="Han C."/>
            <person name="Detter J.C."/>
            <person name="Kuske C."/>
            <person name="Bruce D."/>
            <person name="Goodwin L."/>
            <person name="Chain P."/>
            <person name="D'haeseleer P."/>
            <person name="Chen A."/>
            <person name="Palaniappan K."/>
            <person name="Ivanova N."/>
            <person name="Mavromatis K."/>
            <person name="Mikhailova N."/>
            <person name="Rohde M."/>
            <person name="Tindall B.J."/>
            <person name="Goker M."/>
            <person name="Bristow J."/>
            <person name="Eisen J.A."/>
            <person name="Markowitz V."/>
            <person name="Hugenholtz P."/>
            <person name="Kyrpides N.C."/>
            <person name="Klenk H.P."/>
        </authorList>
    </citation>
    <scope>NUCLEOTIDE SEQUENCE [LARGE SCALE GENOMIC DNA]</scope>
    <source>
        <strain evidence="12">ATCC 15386 / DSM 43017 / JCM 3036 / NBRC 12207 / P101</strain>
    </source>
</reference>
<evidence type="ECO:0000313" key="11">
    <source>
        <dbReference type="EMBL" id="ACU96297.1"/>
    </source>
</evidence>
<dbReference type="Gene3D" id="3.40.50.200">
    <property type="entry name" value="Peptidase S8/S53 domain"/>
    <property type="match status" value="1"/>
</dbReference>
<dbReference type="InterPro" id="IPR036852">
    <property type="entry name" value="Peptidase_S8/S53_dom_sf"/>
</dbReference>
<dbReference type="InterPro" id="IPR022398">
    <property type="entry name" value="Peptidase_S8_His-AS"/>
</dbReference>
<dbReference type="PRINTS" id="PR00723">
    <property type="entry name" value="SUBTILISIN"/>
</dbReference>
<organism evidence="11 12">
    <name type="scientific">Saccharomonospora viridis (strain ATCC 15386 / DSM 43017 / JCM 3036 / CCUG 5913 / NBRC 12207 / NCIMB 9602 / P101)</name>
    <name type="common">Thermoactinomyces viridis</name>
    <dbReference type="NCBI Taxonomy" id="471857"/>
    <lineage>
        <taxon>Bacteria</taxon>
        <taxon>Bacillati</taxon>
        <taxon>Actinomycetota</taxon>
        <taxon>Actinomycetes</taxon>
        <taxon>Pseudonocardiales</taxon>
        <taxon>Pseudonocardiaceae</taxon>
        <taxon>Saccharomonospora</taxon>
    </lineage>
</organism>
<dbReference type="GO" id="GO:0004252">
    <property type="term" value="F:serine-type endopeptidase activity"/>
    <property type="evidence" value="ECO:0007669"/>
    <property type="project" value="UniProtKB-UniRule"/>
</dbReference>
<evidence type="ECO:0000313" key="12">
    <source>
        <dbReference type="Proteomes" id="UP000000841"/>
    </source>
</evidence>
<dbReference type="InterPro" id="IPR015500">
    <property type="entry name" value="Peptidase_S8_subtilisin-rel"/>
</dbReference>
<dbReference type="PANTHER" id="PTHR43806">
    <property type="entry name" value="PEPTIDASE S8"/>
    <property type="match status" value="1"/>
</dbReference>
<dbReference type="AlphaFoldDB" id="C7MPQ2"/>
<evidence type="ECO:0000256" key="1">
    <source>
        <dbReference type="ARBA" id="ARBA00011073"/>
    </source>
</evidence>
<feature type="region of interest" description="Disordered" evidence="8">
    <location>
        <begin position="98"/>
        <end position="118"/>
    </location>
</feature>
<dbReference type="HOGENOM" id="CLU_011263_17_3_11"/>
<dbReference type="InterPro" id="IPR023827">
    <property type="entry name" value="Peptidase_S8_Asp-AS"/>
</dbReference>
<evidence type="ECO:0000256" key="5">
    <source>
        <dbReference type="PIRSR" id="PIRSR615500-1"/>
    </source>
</evidence>
<dbReference type="MEROPS" id="S08.091"/>
<protein>
    <submittedName>
        <fullName evidence="11">Subtilisin-like serine protease</fullName>
    </submittedName>
</protein>
<dbReference type="SUPFAM" id="SSF52743">
    <property type="entry name" value="Subtilisin-like"/>
    <property type="match status" value="1"/>
</dbReference>
<evidence type="ECO:0000256" key="9">
    <source>
        <dbReference type="SAM" id="SignalP"/>
    </source>
</evidence>
<sequence>MSVPGASPAFLLTAVLLLCGHPGEMYATPESGAACAPAEPPARYLVVFDPRTPAEHAVNEIDTSCGELTTYYAEIAVGVATSADAHFAERLGEHRAFSAQRHRRGLPVPSPNTTSPRRLIPTEAAEDLTDRQWNLRAVRAEAAHVHQRGSADVVVGVLDSGIDTSHPELAHAVLPELSTNCLSGTPEPSRTDGEPPASAHGTHVAGILAAAADERGVTGVAPGVKVASVRVVDDHGRVSPEAAVCGLLWAAEQGFTLVNGSFLIEPWAKPCAREPGRAAVREAVRRALRHAHDEGTLTVVAASNKATELTPAGARSDRAGCETLPAGLRDAVSVSASDRHGLKAGYSAYGLSVIDLTAPGGEPGDCVLSTVPGGYGTLCGTSMAAPHVTGVAALLASHHPGLPPDRLRDTLLHTASPVPCPDDYDLTGNGVQNAYCEGYAGYNGFYGHGMVDAYAAVNSVSTTQGGDTTSDAIDPEDG</sequence>
<evidence type="ECO:0000256" key="8">
    <source>
        <dbReference type="SAM" id="MobiDB-lite"/>
    </source>
</evidence>
<gene>
    <name evidence="11" type="ordered locus">Svir_12480</name>
</gene>
<keyword evidence="3 6" id="KW-0378">Hydrolase</keyword>
<dbReference type="Pfam" id="PF00082">
    <property type="entry name" value="Peptidase_S8"/>
    <property type="match status" value="1"/>
</dbReference>
<dbReference type="RefSeq" id="WP_015785612.1">
    <property type="nucleotide sequence ID" value="NC_013159.1"/>
</dbReference>
<accession>C7MPQ2</accession>
<dbReference type="PROSITE" id="PS00138">
    <property type="entry name" value="SUBTILASE_SER"/>
    <property type="match status" value="1"/>
</dbReference>
<dbReference type="PROSITE" id="PS00136">
    <property type="entry name" value="SUBTILASE_ASP"/>
    <property type="match status" value="1"/>
</dbReference>
<evidence type="ECO:0000256" key="3">
    <source>
        <dbReference type="ARBA" id="ARBA00022801"/>
    </source>
</evidence>
<evidence type="ECO:0000256" key="2">
    <source>
        <dbReference type="ARBA" id="ARBA00022670"/>
    </source>
</evidence>
<feature type="chain" id="PRO_5002979520" evidence="9">
    <location>
        <begin position="28"/>
        <end position="478"/>
    </location>
</feature>
<dbReference type="STRING" id="471857.Svir_12480"/>
<dbReference type="InterPro" id="IPR050131">
    <property type="entry name" value="Peptidase_S8_subtilisin-like"/>
</dbReference>
<keyword evidence="4 6" id="KW-0720">Serine protease</keyword>
<dbReference type="eggNOG" id="COG1404">
    <property type="taxonomic scope" value="Bacteria"/>
</dbReference>
<evidence type="ECO:0000256" key="7">
    <source>
        <dbReference type="RuleBase" id="RU003355"/>
    </source>
</evidence>
<dbReference type="InterPro" id="IPR023828">
    <property type="entry name" value="Peptidase_S8_Ser-AS"/>
</dbReference>
<dbReference type="PANTHER" id="PTHR43806:SF11">
    <property type="entry name" value="CEREVISIN-RELATED"/>
    <property type="match status" value="1"/>
</dbReference>
<keyword evidence="12" id="KW-1185">Reference proteome</keyword>
<evidence type="ECO:0000256" key="4">
    <source>
        <dbReference type="ARBA" id="ARBA00022825"/>
    </source>
</evidence>
<dbReference type="GO" id="GO:0006508">
    <property type="term" value="P:proteolysis"/>
    <property type="evidence" value="ECO:0007669"/>
    <property type="project" value="UniProtKB-KW"/>
</dbReference>
<proteinExistence type="inferred from homology"/>
<comment type="similarity">
    <text evidence="1 6 7">Belongs to the peptidase S8 family.</text>
</comment>
<dbReference type="PROSITE" id="PS51892">
    <property type="entry name" value="SUBTILASE"/>
    <property type="match status" value="1"/>
</dbReference>
<dbReference type="KEGG" id="svi:Svir_12480"/>
<feature type="active site" description="Charge relay system" evidence="5 6">
    <location>
        <position position="200"/>
    </location>
</feature>
<feature type="domain" description="Peptidase S8/S53" evidence="10">
    <location>
        <begin position="152"/>
        <end position="447"/>
    </location>
</feature>